<dbReference type="EMBL" id="UINC01044371">
    <property type="protein sequence ID" value="SVB49739.1"/>
    <property type="molecule type" value="Genomic_DNA"/>
</dbReference>
<proteinExistence type="predicted"/>
<gene>
    <name evidence="1" type="ORF">METZ01_LOCUS202593</name>
</gene>
<evidence type="ECO:0000313" key="1">
    <source>
        <dbReference type="EMBL" id="SVB49739.1"/>
    </source>
</evidence>
<name>A0A382EH54_9ZZZZ</name>
<sequence>MFAFGCSFTNYAWPTYADFLSYEFDKYENWGFPGLGNRAIAERIAECHAKNNFNSNDTILVQWTSHVRNDFHTFKEIEYSKEKFIHGYFRPTNKIGWKTQGNIFGSGNLEINYDNKWINSFWDEYSYVMYTMNEILLTQGLLEATNCTWRMITISDIKKLGSDVPDIQGETSRDDIDLWEDKPEFNCYKKAIFEGKYKDKWLEPIGLFAWKRKEDLYTFKGPNDPESYKDFHPSHKHHYEYMNKVVRPSLNINSENNNKQQSTYNKITELKKQNKDFISFEEQIIHNKPHEGY</sequence>
<organism evidence="1">
    <name type="scientific">marine metagenome</name>
    <dbReference type="NCBI Taxonomy" id="408172"/>
    <lineage>
        <taxon>unclassified sequences</taxon>
        <taxon>metagenomes</taxon>
        <taxon>ecological metagenomes</taxon>
    </lineage>
</organism>
<feature type="non-terminal residue" evidence="1">
    <location>
        <position position="293"/>
    </location>
</feature>
<dbReference type="AlphaFoldDB" id="A0A382EH54"/>
<protein>
    <submittedName>
        <fullName evidence="1">Uncharacterized protein</fullName>
    </submittedName>
</protein>
<accession>A0A382EH54</accession>
<reference evidence="1" key="1">
    <citation type="submission" date="2018-05" db="EMBL/GenBank/DDBJ databases">
        <authorList>
            <person name="Lanie J.A."/>
            <person name="Ng W.-L."/>
            <person name="Kazmierczak K.M."/>
            <person name="Andrzejewski T.M."/>
            <person name="Davidsen T.M."/>
            <person name="Wayne K.J."/>
            <person name="Tettelin H."/>
            <person name="Glass J.I."/>
            <person name="Rusch D."/>
            <person name="Podicherti R."/>
            <person name="Tsui H.-C.T."/>
            <person name="Winkler M.E."/>
        </authorList>
    </citation>
    <scope>NUCLEOTIDE SEQUENCE</scope>
</reference>